<keyword evidence="1" id="KW-0732">Signal</keyword>
<name>A0A3S2VTP1_9PROT</name>
<feature type="signal peptide" evidence="1">
    <location>
        <begin position="1"/>
        <end position="31"/>
    </location>
</feature>
<dbReference type="AlphaFoldDB" id="A0A3S2VTP1"/>
<dbReference type="InterPro" id="IPR021333">
    <property type="entry name" value="DUF2946"/>
</dbReference>
<accession>A0A3S2VTP1</accession>
<dbReference type="Pfam" id="PF11162">
    <property type="entry name" value="DUF2946"/>
    <property type="match status" value="1"/>
</dbReference>
<evidence type="ECO:0000313" key="3">
    <source>
        <dbReference type="Proteomes" id="UP000287447"/>
    </source>
</evidence>
<gene>
    <name evidence="2" type="ORF">EOI86_10150</name>
</gene>
<keyword evidence="3" id="KW-1185">Reference proteome</keyword>
<proteinExistence type="predicted"/>
<protein>
    <submittedName>
        <fullName evidence="2">DUF2946 domain-containing protein</fullName>
    </submittedName>
</protein>
<sequence>MRGVLGNRIARLLAVLSVVLQVFLPASMAFAGAGGLDAKAFICAQPGNPSPGAEAAAKLFADLIDGSASDRSFWNGHCPLCALANAQLVPEPVSVSALVHVRSSAQYFIFRVDDLEETQGPPVGARGPPAHS</sequence>
<comment type="caution">
    <text evidence="2">The sequence shown here is derived from an EMBL/GenBank/DDBJ whole genome shotgun (WGS) entry which is preliminary data.</text>
</comment>
<evidence type="ECO:0000313" key="2">
    <source>
        <dbReference type="EMBL" id="RVU39563.1"/>
    </source>
</evidence>
<organism evidence="2 3">
    <name type="scientific">Hwanghaeella grinnelliae</name>
    <dbReference type="NCBI Taxonomy" id="2500179"/>
    <lineage>
        <taxon>Bacteria</taxon>
        <taxon>Pseudomonadati</taxon>
        <taxon>Pseudomonadota</taxon>
        <taxon>Alphaproteobacteria</taxon>
        <taxon>Rhodospirillales</taxon>
        <taxon>Rhodospirillaceae</taxon>
        <taxon>Hwanghaeella</taxon>
    </lineage>
</organism>
<evidence type="ECO:0000256" key="1">
    <source>
        <dbReference type="SAM" id="SignalP"/>
    </source>
</evidence>
<feature type="chain" id="PRO_5018605026" evidence="1">
    <location>
        <begin position="32"/>
        <end position="132"/>
    </location>
</feature>
<dbReference type="Proteomes" id="UP000287447">
    <property type="component" value="Unassembled WGS sequence"/>
</dbReference>
<dbReference type="EMBL" id="SADE01000001">
    <property type="protein sequence ID" value="RVU39563.1"/>
    <property type="molecule type" value="Genomic_DNA"/>
</dbReference>
<reference evidence="3" key="1">
    <citation type="submission" date="2019-01" db="EMBL/GenBank/DDBJ databases">
        <title>Gri0909 isolated from a small marine red alga.</title>
        <authorList>
            <person name="Kim J."/>
            <person name="Jeong S.E."/>
            <person name="Jeon C.O."/>
        </authorList>
    </citation>
    <scope>NUCLEOTIDE SEQUENCE [LARGE SCALE GENOMIC DNA]</scope>
    <source>
        <strain evidence="3">Gri0909</strain>
    </source>
</reference>